<dbReference type="AlphaFoldDB" id="A0A1H3FQG8"/>
<dbReference type="PANTHER" id="PTHR43318">
    <property type="entry name" value="UDP-N-ACETYLGLUCOSAMINE 4,6-DEHYDRATASE"/>
    <property type="match status" value="1"/>
</dbReference>
<dbReference type="InterPro" id="IPR029063">
    <property type="entry name" value="SAM-dependent_MTases_sf"/>
</dbReference>
<dbReference type="CDD" id="cd05237">
    <property type="entry name" value="UDP_invert_4-6DH_SDR_e"/>
    <property type="match status" value="1"/>
</dbReference>
<dbReference type="Pfam" id="PF02719">
    <property type="entry name" value="Polysacc_synt_2"/>
    <property type="match status" value="1"/>
</dbReference>
<evidence type="ECO:0000259" key="3">
    <source>
        <dbReference type="SMART" id="SM00822"/>
    </source>
</evidence>
<dbReference type="Gene3D" id="3.40.50.720">
    <property type="entry name" value="NAD(P)-binding Rossmann-like Domain"/>
    <property type="match status" value="2"/>
</dbReference>
<keyword evidence="5" id="KW-1185">Reference proteome</keyword>
<feature type="transmembrane region" description="Helical" evidence="2">
    <location>
        <begin position="83"/>
        <end position="103"/>
    </location>
</feature>
<dbReference type="EMBL" id="FNNJ01000012">
    <property type="protein sequence ID" value="SDX93312.1"/>
    <property type="molecule type" value="Genomic_DNA"/>
</dbReference>
<feature type="transmembrane region" description="Helical" evidence="2">
    <location>
        <begin position="49"/>
        <end position="71"/>
    </location>
</feature>
<feature type="transmembrane region" description="Helical" evidence="2">
    <location>
        <begin position="115"/>
        <end position="138"/>
    </location>
</feature>
<dbReference type="Proteomes" id="UP000199595">
    <property type="component" value="Unassembled WGS sequence"/>
</dbReference>
<evidence type="ECO:0000313" key="5">
    <source>
        <dbReference type="Proteomes" id="UP000199595"/>
    </source>
</evidence>
<feature type="domain" description="Ketoreductase" evidence="3">
    <location>
        <begin position="293"/>
        <end position="447"/>
    </location>
</feature>
<dbReference type="OrthoDB" id="9803111at2"/>
<dbReference type="SUPFAM" id="SSF53335">
    <property type="entry name" value="S-adenosyl-L-methionine-dependent methyltransferases"/>
    <property type="match status" value="1"/>
</dbReference>
<dbReference type="Pfam" id="PF13727">
    <property type="entry name" value="CoA_binding_3"/>
    <property type="match status" value="1"/>
</dbReference>
<evidence type="ECO:0000256" key="1">
    <source>
        <dbReference type="ARBA" id="ARBA00007430"/>
    </source>
</evidence>
<dbReference type="SUPFAM" id="SSF51735">
    <property type="entry name" value="NAD(P)-binding Rossmann-fold domains"/>
    <property type="match status" value="1"/>
</dbReference>
<keyword evidence="2" id="KW-0812">Transmembrane</keyword>
<name>A0A1H3FQG8_9FLAO</name>
<dbReference type="InterPro" id="IPR057326">
    <property type="entry name" value="KR_dom"/>
</dbReference>
<keyword evidence="2" id="KW-1133">Transmembrane helix</keyword>
<protein>
    <submittedName>
        <fullName evidence="4">NDP-sugar epimerase, includes UDP-GlcNAc-inverting 4,6-dehydratase FlaA1 and capsular polysaccharide biosynthesis protein EpsC</fullName>
    </submittedName>
</protein>
<dbReference type="InterPro" id="IPR051203">
    <property type="entry name" value="Polysaccharide_Synthase-Rel"/>
</dbReference>
<evidence type="ECO:0000256" key="2">
    <source>
        <dbReference type="SAM" id="Phobius"/>
    </source>
</evidence>
<accession>A0A1H3FQG8</accession>
<dbReference type="PANTHER" id="PTHR43318:SF1">
    <property type="entry name" value="POLYSACCHARIDE BIOSYNTHESIS PROTEIN EPSC-RELATED"/>
    <property type="match status" value="1"/>
</dbReference>
<dbReference type="RefSeq" id="WP_090125807.1">
    <property type="nucleotide sequence ID" value="NZ_FNNJ01000012.1"/>
</dbReference>
<dbReference type="InterPro" id="IPR036291">
    <property type="entry name" value="NAD(P)-bd_dom_sf"/>
</dbReference>
<comment type="similarity">
    <text evidence="1">Belongs to the polysaccharide synthase family.</text>
</comment>
<evidence type="ECO:0000313" key="4">
    <source>
        <dbReference type="EMBL" id="SDX93312.1"/>
    </source>
</evidence>
<sequence length="636" mass="71779">MVETAIKKAVKRNAPRWLVLLIDIYIVANLFIVAYFIRFNFRLDFDTAALAWQIPLVVLVAFLCMLVTGSYKGIIRHTGVRDAVYVIFTNILISGILATIVFVKRLLNIETRFTIPISIIIIHFLLNVMVMVTSRYVLKELYYLLFKEKKAIQKVLIYGAGETGLLTQSVLREVKENKIQVVGFVDDNKRKWGVKIMGLHVYSPNRVTRKFVESRGITEIIIAFHKENPKDFMEITNRLSFLGVEVKIVPPATTWVDGEFQSKQIKQVKIEDLLGRKPIEILTVELQEEIKGKVVLVTGAAGSIGSELARQLQKYQPATLLLLDQAESPLYDLEQEFIRQGVTNFEAIVGDVRGEKRMLAIFKHFKPQMVFHAAAYKHVPLMEKNPYEAVNVNVLGTRILAKLAVAYKVEKFVMVSTDKAVNPTNVMGASKRLAELMVSSLKDKGTTKFITTRFGNVLGSNGSVIPLFKRQLENGGPLTVTHKEITRYFMTIPEACSLVLEAGVMGKGGEIFVFDMGASVRIFDLAKNMIRLSGLSYPNDIDIEITGLRPGEKIYEELLADGENTVATYHPKIMIAKVRTIDCEDVEDCLKDLSENLKTYSRYEIVAIIKKLVPEFVSNNSEYETLDTNYKDSRIA</sequence>
<reference evidence="4 5" key="1">
    <citation type="submission" date="2016-10" db="EMBL/GenBank/DDBJ databases">
        <authorList>
            <person name="de Groot N.N."/>
        </authorList>
    </citation>
    <scope>NUCLEOTIDE SEQUENCE [LARGE SCALE GENOMIC DNA]</scope>
    <source>
        <strain evidence="4 5">DSM 24956</strain>
    </source>
</reference>
<feature type="transmembrane region" description="Helical" evidence="2">
    <location>
        <begin position="17"/>
        <end position="37"/>
    </location>
</feature>
<dbReference type="InterPro" id="IPR003869">
    <property type="entry name" value="Polysac_CapD-like"/>
</dbReference>
<dbReference type="SMART" id="SM00822">
    <property type="entry name" value="PKS_KR"/>
    <property type="match status" value="1"/>
</dbReference>
<gene>
    <name evidence="4" type="ORF">SAMN05444411_11228</name>
</gene>
<keyword evidence="2" id="KW-0472">Membrane</keyword>
<dbReference type="STRING" id="762486.SAMN05444411_11228"/>
<proteinExistence type="inferred from homology"/>
<organism evidence="4 5">
    <name type="scientific">Lutibacter oricola</name>
    <dbReference type="NCBI Taxonomy" id="762486"/>
    <lineage>
        <taxon>Bacteria</taxon>
        <taxon>Pseudomonadati</taxon>
        <taxon>Bacteroidota</taxon>
        <taxon>Flavobacteriia</taxon>
        <taxon>Flavobacteriales</taxon>
        <taxon>Flavobacteriaceae</taxon>
        <taxon>Lutibacter</taxon>
    </lineage>
</organism>